<evidence type="ECO:0000256" key="1">
    <source>
        <dbReference type="ARBA" id="ARBA00022614"/>
    </source>
</evidence>
<evidence type="ECO:0008006" key="10">
    <source>
        <dbReference type="Google" id="ProtNLM"/>
    </source>
</evidence>
<evidence type="ECO:0000313" key="8">
    <source>
        <dbReference type="EMBL" id="KAG9452624.1"/>
    </source>
</evidence>
<dbReference type="CDD" id="cd14798">
    <property type="entry name" value="RX-CC_like"/>
    <property type="match status" value="1"/>
</dbReference>
<dbReference type="SUPFAM" id="SSF52058">
    <property type="entry name" value="L domain-like"/>
    <property type="match status" value="2"/>
</dbReference>
<dbReference type="Gene3D" id="3.80.10.10">
    <property type="entry name" value="Ribonuclease Inhibitor"/>
    <property type="match status" value="5"/>
</dbReference>
<protein>
    <recommendedName>
        <fullName evidence="10">Rx N-terminal domain-containing protein</fullName>
    </recommendedName>
</protein>
<dbReference type="InterPro" id="IPR056789">
    <property type="entry name" value="LRR_R13L1-DRL21"/>
</dbReference>
<dbReference type="InterPro" id="IPR032675">
    <property type="entry name" value="LRR_dom_sf"/>
</dbReference>
<evidence type="ECO:0000259" key="7">
    <source>
        <dbReference type="Pfam" id="PF25019"/>
    </source>
</evidence>
<dbReference type="PANTHER" id="PTHR47186">
    <property type="entry name" value="LEUCINE-RICH REPEAT-CONTAINING PROTEIN 57"/>
    <property type="match status" value="1"/>
</dbReference>
<dbReference type="SMART" id="SM00369">
    <property type="entry name" value="LRR_TYP"/>
    <property type="match status" value="5"/>
</dbReference>
<comment type="caution">
    <text evidence="8">The sequence shown here is derived from an EMBL/GenBank/DDBJ whole genome shotgun (WGS) entry which is preliminary data.</text>
</comment>
<feature type="domain" description="R13L1/DRL21-like LRR repeat region" evidence="7">
    <location>
        <begin position="456"/>
        <end position="585"/>
    </location>
</feature>
<evidence type="ECO:0000259" key="5">
    <source>
        <dbReference type="Pfam" id="PF18052"/>
    </source>
</evidence>
<dbReference type="AlphaFoldDB" id="A0AAV7EVF0"/>
<dbReference type="Pfam" id="PF23598">
    <property type="entry name" value="LRR_14"/>
    <property type="match status" value="1"/>
</dbReference>
<keyword evidence="9" id="KW-1185">Reference proteome</keyword>
<evidence type="ECO:0000256" key="3">
    <source>
        <dbReference type="ARBA" id="ARBA00022741"/>
    </source>
</evidence>
<keyword evidence="3" id="KW-0547">Nucleotide-binding</keyword>
<evidence type="ECO:0000256" key="2">
    <source>
        <dbReference type="ARBA" id="ARBA00022737"/>
    </source>
</evidence>
<evidence type="ECO:0000256" key="4">
    <source>
        <dbReference type="ARBA" id="ARBA00022821"/>
    </source>
</evidence>
<dbReference type="InterPro" id="IPR003591">
    <property type="entry name" value="Leu-rich_rpt_typical-subtyp"/>
</dbReference>
<dbReference type="Proteomes" id="UP000825729">
    <property type="component" value="Unassembled WGS sequence"/>
</dbReference>
<gene>
    <name evidence="8" type="ORF">H6P81_005528</name>
</gene>
<dbReference type="Gene3D" id="1.20.5.4130">
    <property type="match status" value="1"/>
</dbReference>
<evidence type="ECO:0000259" key="6">
    <source>
        <dbReference type="Pfam" id="PF23598"/>
    </source>
</evidence>
<accession>A0AAV7EVF0</accession>
<dbReference type="InterPro" id="IPR055414">
    <property type="entry name" value="LRR_R13L4/SHOC2-like"/>
</dbReference>
<feature type="domain" description="Disease resistance N-terminal" evidence="5">
    <location>
        <begin position="25"/>
        <end position="110"/>
    </location>
</feature>
<dbReference type="InterPro" id="IPR038005">
    <property type="entry name" value="RX-like_CC"/>
</dbReference>
<evidence type="ECO:0000313" key="9">
    <source>
        <dbReference type="Proteomes" id="UP000825729"/>
    </source>
</evidence>
<dbReference type="Pfam" id="PF18052">
    <property type="entry name" value="Rx_N"/>
    <property type="match status" value="1"/>
</dbReference>
<dbReference type="PANTHER" id="PTHR47186:SF3">
    <property type="entry name" value="OS09G0267800 PROTEIN"/>
    <property type="match status" value="1"/>
</dbReference>
<dbReference type="EMBL" id="JAINDJ010000003">
    <property type="protein sequence ID" value="KAG9452624.1"/>
    <property type="molecule type" value="Genomic_DNA"/>
</dbReference>
<organism evidence="8 9">
    <name type="scientific">Aristolochia fimbriata</name>
    <name type="common">White veined hardy Dutchman's pipe vine</name>
    <dbReference type="NCBI Taxonomy" id="158543"/>
    <lineage>
        <taxon>Eukaryota</taxon>
        <taxon>Viridiplantae</taxon>
        <taxon>Streptophyta</taxon>
        <taxon>Embryophyta</taxon>
        <taxon>Tracheophyta</taxon>
        <taxon>Spermatophyta</taxon>
        <taxon>Magnoliopsida</taxon>
        <taxon>Magnoliidae</taxon>
        <taxon>Piperales</taxon>
        <taxon>Aristolochiaceae</taxon>
        <taxon>Aristolochia</taxon>
    </lineage>
</organism>
<keyword evidence="2" id="KW-0677">Repeat</keyword>
<dbReference type="InterPro" id="IPR041118">
    <property type="entry name" value="Rx_N"/>
</dbReference>
<dbReference type="Pfam" id="PF25019">
    <property type="entry name" value="LRR_R13L1-DRL21"/>
    <property type="match status" value="1"/>
</dbReference>
<feature type="domain" description="Disease resistance R13L4/SHOC-2-like LRR" evidence="6">
    <location>
        <begin position="229"/>
        <end position="316"/>
    </location>
</feature>
<sequence>MAGKMVADAAVMVADAALNGVFQGLAQALTPIIQKKLGQFWGVDDKKLRKLRRYLLGIQPLLNDAETRQFTEDAVRSWVSDLRGVAYDLEDIVDEMNAELLRLQLDETKKSEGKQVVDFISTFFGAMENYTFNYQIAVKINEVMERWEEIVEYGNLLHLREGIGGKALEVIGKRRETTSFVVEKILGSVFFRIEEEVVTNRPTEETRYMSLSDLVIDKRLLSKLFKAKSLRTLKVISENINGILDEVIHNFERLHVLDLSWSSIMELPESIGNLKYLRYLSLQWNGLERLPDSICGLFNLQTLYLDDCHHLVELPKDMGSLINLRHLTLSGTGLQMLPDSICKLKKLQVIDLSCCKEFTALPIDIGSLINLRCLNLHGTDIQRLPNSICKLHDLQCLDLLGCRELSELPKEMSNLINLQKLEVDTELLRNSLLPRIGRFPNLQGLKNYVVAKESGIGQLRVLANLHGELNITDLENVQSAEEARTANLKDKNNIQGLGLCWSSPDPFSFRDENVEAEVLEALEPPCAELRLLVVENYGGFKFPSWMGDTSFSNLVEIELIDCRKCKLLGPLGQLPSLEKLVIKRMYALKHIGREVFGNGSFPSLRTLKLKHLPNLEGRFEVKDSDLLHLIELEVRNCPKLTELPVAPLTLRALRIYGCKKECGLNNLIFIPMLPSLKELEVGNGNEMVLSNSLPYLTSLSSLKVFGIRSVTLLQDGILQPLTNLERLIIKDCYKLLTLPRGLPTTLSDLDIAHCPNLRSLPKGFQNLTSLARLSIKHCPLLQVPQGELTNFPLLKVLRVTGYNKSILLNVLPNLSTLVNLVIDEFDWPSYLPDNLLQNLTSLQNLVIEYCAQLISLPNGLPSSLKTLYIGHCAELTSLPNELPSSLEKVLITGCAKVKSLPKGLNKLTSLEQLYIWKCPLIESFPEDGLPIDLLFLSISHCPTLVQRCRQQGNKEWNMTKHHDLQKHKLQNLSEAEVLKAPTFGGCETLWTPNHTPKQQRFPWKNLRSRRLISLYFHEQEFNSLQHHYPISGRPKPLVRVIRLGIYVNPITTCSHNVKTSLDDKTNSPLFQPHKLRGPNCDVFLFFQNGTYFPMATIEAAGPLAGPHASRPSSAI</sequence>
<keyword evidence="4" id="KW-0611">Plant defense</keyword>
<dbReference type="GO" id="GO:0000166">
    <property type="term" value="F:nucleotide binding"/>
    <property type="evidence" value="ECO:0007669"/>
    <property type="project" value="UniProtKB-KW"/>
</dbReference>
<name>A0AAV7EVF0_ARIFI</name>
<dbReference type="GO" id="GO:0006952">
    <property type="term" value="P:defense response"/>
    <property type="evidence" value="ECO:0007669"/>
    <property type="project" value="UniProtKB-KW"/>
</dbReference>
<proteinExistence type="predicted"/>
<keyword evidence="1" id="KW-0433">Leucine-rich repeat</keyword>
<reference evidence="8 9" key="1">
    <citation type="submission" date="2021-07" db="EMBL/GenBank/DDBJ databases">
        <title>The Aristolochia fimbriata genome: insights into angiosperm evolution, floral development and chemical biosynthesis.</title>
        <authorList>
            <person name="Jiao Y."/>
        </authorList>
    </citation>
    <scope>NUCLEOTIDE SEQUENCE [LARGE SCALE GENOMIC DNA]</scope>
    <source>
        <strain evidence="8">IBCAS-2021</strain>
        <tissue evidence="8">Leaf</tissue>
    </source>
</reference>